<evidence type="ECO:0000313" key="3">
    <source>
        <dbReference type="Proteomes" id="UP000747399"/>
    </source>
</evidence>
<gene>
    <name evidence="2" type="ORF">Vafri_13138</name>
</gene>
<accession>A0A8J4BC13</accession>
<keyword evidence="1" id="KW-0472">Membrane</keyword>
<evidence type="ECO:0000256" key="1">
    <source>
        <dbReference type="SAM" id="Phobius"/>
    </source>
</evidence>
<proteinExistence type="predicted"/>
<evidence type="ECO:0000313" key="2">
    <source>
        <dbReference type="EMBL" id="GIL57883.1"/>
    </source>
</evidence>
<comment type="caution">
    <text evidence="2">The sequence shown here is derived from an EMBL/GenBank/DDBJ whole genome shotgun (WGS) entry which is preliminary data.</text>
</comment>
<keyword evidence="1" id="KW-0812">Transmembrane</keyword>
<feature type="transmembrane region" description="Helical" evidence="1">
    <location>
        <begin position="76"/>
        <end position="94"/>
    </location>
</feature>
<name>A0A8J4BC13_9CHLO</name>
<keyword evidence="1" id="KW-1133">Transmembrane helix</keyword>
<dbReference type="Pfam" id="PF11460">
    <property type="entry name" value="DUF3007"/>
    <property type="match status" value="1"/>
</dbReference>
<dbReference type="AlphaFoldDB" id="A0A8J4BC13"/>
<protein>
    <submittedName>
        <fullName evidence="2">Uncharacterized protein</fullName>
    </submittedName>
</protein>
<dbReference type="EMBL" id="BNCO01000029">
    <property type="protein sequence ID" value="GIL57883.1"/>
    <property type="molecule type" value="Genomic_DNA"/>
</dbReference>
<sequence length="183" mass="20313">MTSLLAKPCSLLLHRSTHNCFVPFSLGRSSVRSIRQSAGLGARVCPSRARTSVAASSDDGKKVIYNTEFGYSRKDVLIITGGLIALGYGLYYGLQAMGMEAGYAGNWVQLIIFMGICVGWVSTYIFRVATKQMTYVKQLEQYEEAVMRKRVDEMTEAELSDLANEVEVDRQRKLAGRAPPKQE</sequence>
<dbReference type="PANTHER" id="PTHR35734:SF1">
    <property type="entry name" value="OS01G0805200 PROTEIN"/>
    <property type="match status" value="1"/>
</dbReference>
<dbReference type="Proteomes" id="UP000747399">
    <property type="component" value="Unassembled WGS sequence"/>
</dbReference>
<dbReference type="InterPro" id="IPR021562">
    <property type="entry name" value="DUF3007"/>
</dbReference>
<feature type="transmembrane region" description="Helical" evidence="1">
    <location>
        <begin position="106"/>
        <end position="126"/>
    </location>
</feature>
<dbReference type="PANTHER" id="PTHR35734">
    <property type="entry name" value="OS01G0805200 PROTEIN"/>
    <property type="match status" value="1"/>
</dbReference>
<keyword evidence="3" id="KW-1185">Reference proteome</keyword>
<reference evidence="2" key="1">
    <citation type="journal article" date="2021" name="Proc. Natl. Acad. Sci. U.S.A.">
        <title>Three genomes in the algal genus Volvox reveal the fate of a haploid sex-determining region after a transition to homothallism.</title>
        <authorList>
            <person name="Yamamoto K."/>
            <person name="Hamaji T."/>
            <person name="Kawai-Toyooka H."/>
            <person name="Matsuzaki R."/>
            <person name="Takahashi F."/>
            <person name="Nishimura Y."/>
            <person name="Kawachi M."/>
            <person name="Noguchi H."/>
            <person name="Minakuchi Y."/>
            <person name="Umen J.G."/>
            <person name="Toyoda A."/>
            <person name="Nozaki H."/>
        </authorList>
    </citation>
    <scope>NUCLEOTIDE SEQUENCE</scope>
    <source>
        <strain evidence="2">NIES-3780</strain>
    </source>
</reference>
<organism evidence="2 3">
    <name type="scientific">Volvox africanus</name>
    <dbReference type="NCBI Taxonomy" id="51714"/>
    <lineage>
        <taxon>Eukaryota</taxon>
        <taxon>Viridiplantae</taxon>
        <taxon>Chlorophyta</taxon>
        <taxon>core chlorophytes</taxon>
        <taxon>Chlorophyceae</taxon>
        <taxon>CS clade</taxon>
        <taxon>Chlamydomonadales</taxon>
        <taxon>Volvocaceae</taxon>
        <taxon>Volvox</taxon>
    </lineage>
</organism>